<keyword evidence="2" id="KW-0472">Membrane</keyword>
<dbReference type="EMBL" id="FUYC01000005">
    <property type="protein sequence ID" value="SKA82221.1"/>
    <property type="molecule type" value="Genomic_DNA"/>
</dbReference>
<dbReference type="Gene3D" id="3.30.450.20">
    <property type="entry name" value="PAS domain"/>
    <property type="match status" value="1"/>
</dbReference>
<evidence type="ECO:0000256" key="2">
    <source>
        <dbReference type="SAM" id="Phobius"/>
    </source>
</evidence>
<dbReference type="PROSITE" id="PS50885">
    <property type="entry name" value="HAMP"/>
    <property type="match status" value="1"/>
</dbReference>
<dbReference type="GO" id="GO:0016791">
    <property type="term" value="F:phosphatase activity"/>
    <property type="evidence" value="ECO:0007669"/>
    <property type="project" value="TreeGrafter"/>
</dbReference>
<reference evidence="4 5" key="1">
    <citation type="submission" date="2017-02" db="EMBL/GenBank/DDBJ databases">
        <authorList>
            <person name="Peterson S.W."/>
        </authorList>
    </citation>
    <scope>NUCLEOTIDE SEQUENCE [LARGE SCALE GENOMIC DNA]</scope>
    <source>
        <strain evidence="4 5">DSM 16080</strain>
    </source>
</reference>
<keyword evidence="1" id="KW-0378">Hydrolase</keyword>
<keyword evidence="2" id="KW-0812">Transmembrane</keyword>
<dbReference type="RefSeq" id="WP_159447163.1">
    <property type="nucleotide sequence ID" value="NZ_FUYC01000005.1"/>
</dbReference>
<dbReference type="InterPro" id="IPR052016">
    <property type="entry name" value="Bact_Sigma-Reg"/>
</dbReference>
<evidence type="ECO:0000256" key="1">
    <source>
        <dbReference type="ARBA" id="ARBA00022801"/>
    </source>
</evidence>
<dbReference type="Gene3D" id="3.60.40.10">
    <property type="entry name" value="PPM-type phosphatase domain"/>
    <property type="match status" value="1"/>
</dbReference>
<dbReference type="PANTHER" id="PTHR43156">
    <property type="entry name" value="STAGE II SPORULATION PROTEIN E-RELATED"/>
    <property type="match status" value="1"/>
</dbReference>
<dbReference type="OrthoDB" id="343514at2"/>
<dbReference type="GO" id="GO:0016020">
    <property type="term" value="C:membrane"/>
    <property type="evidence" value="ECO:0007669"/>
    <property type="project" value="InterPro"/>
</dbReference>
<dbReference type="CDD" id="cd18773">
    <property type="entry name" value="PDC1_HK_sensor"/>
    <property type="match status" value="1"/>
</dbReference>
<proteinExistence type="predicted"/>
<dbReference type="Pfam" id="PF07228">
    <property type="entry name" value="SpoIIE"/>
    <property type="match status" value="1"/>
</dbReference>
<dbReference type="PANTHER" id="PTHR43156:SF2">
    <property type="entry name" value="STAGE II SPORULATION PROTEIN E"/>
    <property type="match status" value="1"/>
</dbReference>
<dbReference type="AlphaFoldDB" id="A0A1T4X037"/>
<name>A0A1T4X037_9BACT</name>
<dbReference type="InterPro" id="IPR003660">
    <property type="entry name" value="HAMP_dom"/>
</dbReference>
<dbReference type="GO" id="GO:0007165">
    <property type="term" value="P:signal transduction"/>
    <property type="evidence" value="ECO:0007669"/>
    <property type="project" value="InterPro"/>
</dbReference>
<feature type="transmembrane region" description="Helical" evidence="2">
    <location>
        <begin position="390"/>
        <end position="409"/>
    </location>
</feature>
<dbReference type="SMART" id="SM00331">
    <property type="entry name" value="PP2C_SIG"/>
    <property type="match status" value="1"/>
</dbReference>
<feature type="domain" description="HAMP" evidence="3">
    <location>
        <begin position="424"/>
        <end position="462"/>
    </location>
</feature>
<keyword evidence="2" id="KW-1133">Transmembrane helix</keyword>
<organism evidence="4 5">
    <name type="scientific">Paucidesulfovibrio gracilis DSM 16080</name>
    <dbReference type="NCBI Taxonomy" id="1121449"/>
    <lineage>
        <taxon>Bacteria</taxon>
        <taxon>Pseudomonadati</taxon>
        <taxon>Thermodesulfobacteriota</taxon>
        <taxon>Desulfovibrionia</taxon>
        <taxon>Desulfovibrionales</taxon>
        <taxon>Desulfovibrionaceae</taxon>
        <taxon>Paucidesulfovibrio</taxon>
    </lineage>
</organism>
<dbReference type="InterPro" id="IPR001932">
    <property type="entry name" value="PPM-type_phosphatase-like_dom"/>
</dbReference>
<keyword evidence="5" id="KW-1185">Reference proteome</keyword>
<dbReference type="Proteomes" id="UP000190027">
    <property type="component" value="Unassembled WGS sequence"/>
</dbReference>
<evidence type="ECO:0000259" key="3">
    <source>
        <dbReference type="PROSITE" id="PS50885"/>
    </source>
</evidence>
<sequence>MPIRWKYFLALLFLSLVPLLTAGWIMQRGTQRLERTVSDVAGREVTRMVTAQLEQDAENASKSVLRGTAALTFALRSLAVETESLLARPFVRAPKVYFGPDFDHPPSEPPDLVEDRRYTRRTLDGVEPMRVSFSHPVFLKAAGLSERRIGPDVARLARLTPLCRDVFQFSGYAAHRLYVALESGVSMAYPGFGGYPRGLDLRESAWYARARESGKAEWSGLLYSRNTGRVLLALNRPLYGPEGHFAGVAGIEAPVSWFLQEARLASQWSEEMRSFLVSARIDPRRKTLGLQIMAERHISRDAESAGTAVDYRWMRPVDDPEFTGLVERIRNGGSGSMEMEYEGRPSIWAFAPVEGNTAFLLVVPKTVAMNVPARLRKDVAAHAAAQRSTALLAALAVLAGAALLAYVGAKRASDMVMLMVGAWQRLAGGDYTARLDMRTRDERDLLVQAFNETVPKLEDHVRLSRSMALAREVQQNLVPREPPRIPGLDVAGTVVFCDETGGDYYDAFVLPGDDGKRLTVAVGDVSGHGAAPALLMATVRAMLRAASEARRGLARRVALVNRRLYEDVAPSGRFMTLFCAEFDMARNVIRWVRAGHEPAWLYDPWTGEFEELRGEGLSLGFLEETEFEEQERGFDRRGQFALLATDGIWESVNAEGEPFGRARMLDVVRRHADSDAAGIVQAVLDALDRFRGGKACEDDVTLAVIKRK</sequence>
<dbReference type="SUPFAM" id="SSF81606">
    <property type="entry name" value="PP2C-like"/>
    <property type="match status" value="1"/>
</dbReference>
<evidence type="ECO:0000313" key="4">
    <source>
        <dbReference type="EMBL" id="SKA82221.1"/>
    </source>
</evidence>
<dbReference type="STRING" id="1121449.SAMN02745704_01525"/>
<protein>
    <submittedName>
        <fullName evidence="4">Sigma-B regulation protein RsbU (Phosphoserine phosphatase)</fullName>
    </submittedName>
</protein>
<dbReference type="Gene3D" id="6.10.340.10">
    <property type="match status" value="1"/>
</dbReference>
<dbReference type="InterPro" id="IPR036457">
    <property type="entry name" value="PPM-type-like_dom_sf"/>
</dbReference>
<gene>
    <name evidence="4" type="ORF">SAMN02745704_01525</name>
</gene>
<evidence type="ECO:0000313" key="5">
    <source>
        <dbReference type="Proteomes" id="UP000190027"/>
    </source>
</evidence>
<accession>A0A1T4X037</accession>
<dbReference type="CDD" id="cd06225">
    <property type="entry name" value="HAMP"/>
    <property type="match status" value="1"/>
</dbReference>